<feature type="transmembrane region" description="Helical" evidence="2">
    <location>
        <begin position="842"/>
        <end position="860"/>
    </location>
</feature>
<feature type="transmembrane region" description="Helical" evidence="2">
    <location>
        <begin position="227"/>
        <end position="252"/>
    </location>
</feature>
<feature type="transmembrane region" description="Helical" evidence="2">
    <location>
        <begin position="777"/>
        <end position="799"/>
    </location>
</feature>
<protein>
    <submittedName>
        <fullName evidence="4">Predicted protein</fullName>
    </submittedName>
</protein>
<dbReference type="AlphaFoldDB" id="C1MLE9"/>
<evidence type="ECO:0000256" key="2">
    <source>
        <dbReference type="SAM" id="Phobius"/>
    </source>
</evidence>
<accession>C1MLE9</accession>
<keyword evidence="2" id="KW-1133">Transmembrane helix</keyword>
<dbReference type="GO" id="GO:0016020">
    <property type="term" value="C:membrane"/>
    <property type="evidence" value="ECO:0007669"/>
    <property type="project" value="UniProtKB-SubCell"/>
</dbReference>
<reference evidence="4 5" key="1">
    <citation type="journal article" date="2009" name="Science">
        <title>Green evolution and dynamic adaptations revealed by genomes of the marine picoeukaryotes Micromonas.</title>
        <authorList>
            <person name="Worden A.Z."/>
            <person name="Lee J.H."/>
            <person name="Mock T."/>
            <person name="Rouze P."/>
            <person name="Simmons M.P."/>
            <person name="Aerts A.L."/>
            <person name="Allen A.E."/>
            <person name="Cuvelier M.L."/>
            <person name="Derelle E."/>
            <person name="Everett M.V."/>
            <person name="Foulon E."/>
            <person name="Grimwood J."/>
            <person name="Gundlach H."/>
            <person name="Henrissat B."/>
            <person name="Napoli C."/>
            <person name="McDonald S.M."/>
            <person name="Parker M.S."/>
            <person name="Rombauts S."/>
            <person name="Salamov A."/>
            <person name="Von Dassow P."/>
            <person name="Badger J.H."/>
            <person name="Coutinho P.M."/>
            <person name="Demir E."/>
            <person name="Dubchak I."/>
            <person name="Gentemann C."/>
            <person name="Eikrem W."/>
            <person name="Gready J.E."/>
            <person name="John U."/>
            <person name="Lanier W."/>
            <person name="Lindquist E.A."/>
            <person name="Lucas S."/>
            <person name="Mayer K.F."/>
            <person name="Moreau H."/>
            <person name="Not F."/>
            <person name="Otillar R."/>
            <person name="Panaud O."/>
            <person name="Pangilinan J."/>
            <person name="Paulsen I."/>
            <person name="Piegu B."/>
            <person name="Poliakov A."/>
            <person name="Robbens S."/>
            <person name="Schmutz J."/>
            <person name="Toulza E."/>
            <person name="Wyss T."/>
            <person name="Zelensky A."/>
            <person name="Zhou K."/>
            <person name="Armbrust E.V."/>
            <person name="Bhattacharya D."/>
            <person name="Goodenough U.W."/>
            <person name="Van de Peer Y."/>
            <person name="Grigoriev I.V."/>
        </authorList>
    </citation>
    <scope>NUCLEOTIDE SEQUENCE [LARGE SCALE GENOMIC DNA]</scope>
    <source>
        <strain evidence="4 5">CCMP1545</strain>
    </source>
</reference>
<dbReference type="OrthoDB" id="512088at2759"/>
<dbReference type="Gene3D" id="1.20.1250.20">
    <property type="entry name" value="MFS general substrate transporter like domains"/>
    <property type="match status" value="2"/>
</dbReference>
<evidence type="ECO:0000256" key="1">
    <source>
        <dbReference type="ARBA" id="ARBA00004141"/>
    </source>
</evidence>
<dbReference type="EMBL" id="GG663736">
    <property type="protein sequence ID" value="EEH59929.1"/>
    <property type="molecule type" value="Genomic_DNA"/>
</dbReference>
<dbReference type="PANTHER" id="PTHR23518:SF2">
    <property type="entry name" value="MAJOR FACILITATOR SUPERFAMILY TRANSPORTER"/>
    <property type="match status" value="1"/>
</dbReference>
<organism evidence="5">
    <name type="scientific">Micromonas pusilla (strain CCMP1545)</name>
    <name type="common">Picoplanktonic green alga</name>
    <dbReference type="NCBI Taxonomy" id="564608"/>
    <lineage>
        <taxon>Eukaryota</taxon>
        <taxon>Viridiplantae</taxon>
        <taxon>Chlorophyta</taxon>
        <taxon>Mamiellophyceae</taxon>
        <taxon>Mamiellales</taxon>
        <taxon>Mamiellaceae</taxon>
        <taxon>Micromonas</taxon>
    </lineage>
</organism>
<dbReference type="Pfam" id="PF07690">
    <property type="entry name" value="MFS_1"/>
    <property type="match status" value="2"/>
</dbReference>
<dbReference type="OMA" id="RDMAWHR"/>
<keyword evidence="2" id="KW-0472">Membrane</keyword>
<keyword evidence="5" id="KW-1185">Reference proteome</keyword>
<feature type="transmembrane region" description="Helical" evidence="2">
    <location>
        <begin position="384"/>
        <end position="404"/>
    </location>
</feature>
<name>C1MLE9_MICPC</name>
<dbReference type="PANTHER" id="PTHR23518">
    <property type="entry name" value="C-METHYLTRANSFERASE"/>
    <property type="match status" value="1"/>
</dbReference>
<comment type="subcellular location">
    <subcellularLocation>
        <location evidence="1">Membrane</location>
        <topology evidence="1">Multi-pass membrane protein</topology>
    </subcellularLocation>
</comment>
<dbReference type="GeneID" id="9681584"/>
<keyword evidence="2" id="KW-0812">Transmembrane</keyword>
<dbReference type="eggNOG" id="ENOG502SBB5">
    <property type="taxonomic scope" value="Eukaryota"/>
</dbReference>
<sequence length="861" mass="95960">MDSLVLTWYAGNAYSAGNHSVSTRRVRITRTPSSQAGRRGAAYFRCQTRVSWMSSSQPERPFAANFRYLHAHVHSSASLKWATTSASLLSTHETCPTCKCSFQSRSSCRHIFLLRSMTSTGGGDAGEDFRRGLLKKTIKECEEDECKTDLIVSSSSEYDEEEGDEQKDERLQKVGLHTSLFNWLVHRMPGQARQKLPGIVFNETDNRSCWALVSSSISPSILSLVPLVQLAFCGFLWTSSTCMVFSLLPVFLKTELGYSNTRIGAIEGAALLMSNLSRIISGVMSDVIKSRVKVIALGSAMTAAMKLVLASAVTSQWVVSAKLLDRFGKGVRAAPTDALIADLSPRQKRSTTYSLHQSLTTLGGVFGSMCAVICMTITQNNYRLTFRLAALPSLFAIFMLLYFVRKPVRLQSKHYGMPKYPERHAPSKRRHGRGPLAMMYEPVRWRRSRCKDSGRDMAWHRGKRTWRLVSEWLTEHLEDMKNRAQEVKEKRPGELSFPQLSRYHGESEEMWQIRQREWEAEYLSTEEERTFRHRQSLGTKTNPDTYAHGSFVRSSVPRMDVVEIHDSNFTAHSLIKHSSDKRSAPTVAGPLQSSGASMFSVKRYRGNMRNLDGARVQLNSRTDVCIGPNVARNSNNLQSNPFSSTDWSTSSLDFEHTEEQKVVWGSWRWSYREAVNLPWPYWRALLVFTVLKVARFSEAFVTLHANAVGLKAAYLPMLMVATNLIQSLLTYPLGVVADRVDQNGVYGNGRKFMLLGGFGMMIVADFVLVLAKTPWQVFVGYLAVGVHMAMTQANMKAVLSATMPPNVRGTGFAISALSQGIALGAGNYMAGRLCDLFGSSGAFWGGGAFATAALGLGWLLL</sequence>
<dbReference type="KEGG" id="mpp:MICPUCDRAFT_55688"/>
<feature type="transmembrane region" description="Helical" evidence="2">
    <location>
        <begin position="358"/>
        <end position="378"/>
    </location>
</feature>
<dbReference type="SUPFAM" id="SSF103473">
    <property type="entry name" value="MFS general substrate transporter"/>
    <property type="match status" value="1"/>
</dbReference>
<dbReference type="InterPro" id="IPR011701">
    <property type="entry name" value="MFS"/>
</dbReference>
<dbReference type="InterPro" id="IPR036259">
    <property type="entry name" value="MFS_trans_sf"/>
</dbReference>
<evidence type="ECO:0000313" key="4">
    <source>
        <dbReference type="EMBL" id="EEH59929.1"/>
    </source>
</evidence>
<dbReference type="Proteomes" id="UP000001876">
    <property type="component" value="Unassembled WGS sequence"/>
</dbReference>
<dbReference type="GO" id="GO:0022857">
    <property type="term" value="F:transmembrane transporter activity"/>
    <property type="evidence" value="ECO:0007669"/>
    <property type="project" value="InterPro"/>
</dbReference>
<proteinExistence type="predicted"/>
<evidence type="ECO:0000259" key="3">
    <source>
        <dbReference type="PROSITE" id="PS50850"/>
    </source>
</evidence>
<evidence type="ECO:0000313" key="5">
    <source>
        <dbReference type="Proteomes" id="UP000001876"/>
    </source>
</evidence>
<dbReference type="CDD" id="cd17370">
    <property type="entry name" value="MFS_MJ1317_like"/>
    <property type="match status" value="1"/>
</dbReference>
<gene>
    <name evidence="4" type="ORF">MICPUCDRAFT_55688</name>
</gene>
<dbReference type="InterPro" id="IPR020846">
    <property type="entry name" value="MFS_dom"/>
</dbReference>
<dbReference type="PROSITE" id="PS50850">
    <property type="entry name" value="MFS"/>
    <property type="match status" value="1"/>
</dbReference>
<feature type="domain" description="Major facilitator superfamily (MFS) profile" evidence="3">
    <location>
        <begin position="226"/>
        <end position="861"/>
    </location>
</feature>
<feature type="transmembrane region" description="Helical" evidence="2">
    <location>
        <begin position="811"/>
        <end position="830"/>
    </location>
</feature>
<feature type="transmembrane region" description="Helical" evidence="2">
    <location>
        <begin position="752"/>
        <end position="771"/>
    </location>
</feature>
<dbReference type="RefSeq" id="XP_003056553.1">
    <property type="nucleotide sequence ID" value="XM_003056507.1"/>
</dbReference>